<dbReference type="GO" id="GO:0035438">
    <property type="term" value="F:cyclic-di-GMP binding"/>
    <property type="evidence" value="ECO:0007669"/>
    <property type="project" value="InterPro"/>
</dbReference>
<accession>A0A2G9YLT9</accession>
<dbReference type="Pfam" id="PF07238">
    <property type="entry name" value="PilZ"/>
    <property type="match status" value="1"/>
</dbReference>
<reference evidence="2 3" key="1">
    <citation type="submission" date="2017-09" db="EMBL/GenBank/DDBJ databases">
        <title>Depth-based differentiation of microbial function through sediment-hosted aquifers and enrichment of novel symbionts in the deep terrestrial subsurface.</title>
        <authorList>
            <person name="Probst A.J."/>
            <person name="Ladd B."/>
            <person name="Jarett J.K."/>
            <person name="Geller-Mcgrath D.E."/>
            <person name="Sieber C.M."/>
            <person name="Emerson J.B."/>
            <person name="Anantharaman K."/>
            <person name="Thomas B.C."/>
            <person name="Malmstrom R."/>
            <person name="Stieglmeier M."/>
            <person name="Klingl A."/>
            <person name="Woyke T."/>
            <person name="Ryan C.M."/>
            <person name="Banfield J.F."/>
        </authorList>
    </citation>
    <scope>NUCLEOTIDE SEQUENCE [LARGE SCALE GENOMIC DNA]</scope>
    <source>
        <strain evidence="2">CG23_combo_of_CG06-09_8_20_14_all_41_10</strain>
    </source>
</reference>
<organism evidence="2 3">
    <name type="scientific">Candidatus Sherwoodlollariibacterium unditelluris</name>
    <dbReference type="NCBI Taxonomy" id="1974757"/>
    <lineage>
        <taxon>Bacteria</taxon>
        <taxon>Pseudomonadati</taxon>
        <taxon>Candidatus Omnitrophota</taxon>
        <taxon>Candidatus Sherwoodlollariibacterium</taxon>
    </lineage>
</organism>
<dbReference type="Gene3D" id="2.40.10.220">
    <property type="entry name" value="predicted glycosyltransferase like domains"/>
    <property type="match status" value="1"/>
</dbReference>
<gene>
    <name evidence="2" type="ORF">COX41_01430</name>
</gene>
<name>A0A2G9YLT9_9BACT</name>
<comment type="caution">
    <text evidence="2">The sequence shown here is derived from an EMBL/GenBank/DDBJ whole genome shotgun (WGS) entry which is preliminary data.</text>
</comment>
<dbReference type="SUPFAM" id="SSF141371">
    <property type="entry name" value="PilZ domain-like"/>
    <property type="match status" value="1"/>
</dbReference>
<evidence type="ECO:0000313" key="3">
    <source>
        <dbReference type="Proteomes" id="UP000231292"/>
    </source>
</evidence>
<dbReference type="AlphaFoldDB" id="A0A2G9YLT9"/>
<dbReference type="EMBL" id="PCRK01000026">
    <property type="protein sequence ID" value="PIP19683.1"/>
    <property type="molecule type" value="Genomic_DNA"/>
</dbReference>
<evidence type="ECO:0000313" key="2">
    <source>
        <dbReference type="EMBL" id="PIP19683.1"/>
    </source>
</evidence>
<sequence length="113" mass="12627">MPKEEFSEKRKFVRFLISIPLKYAKISIKQSTDASTKDISAEGLGLITAEELPVNAPLKICLTILDNDEEIPLNAEVIWSKGKSIGCYHSGLRLKDTKLKPISLVLRTVDSRL</sequence>
<feature type="domain" description="PilZ" evidence="1">
    <location>
        <begin position="8"/>
        <end position="94"/>
    </location>
</feature>
<protein>
    <recommendedName>
        <fullName evidence="1">PilZ domain-containing protein</fullName>
    </recommendedName>
</protein>
<evidence type="ECO:0000259" key="1">
    <source>
        <dbReference type="Pfam" id="PF07238"/>
    </source>
</evidence>
<dbReference type="Proteomes" id="UP000231292">
    <property type="component" value="Unassembled WGS sequence"/>
</dbReference>
<dbReference type="InterPro" id="IPR009875">
    <property type="entry name" value="PilZ_domain"/>
</dbReference>
<proteinExistence type="predicted"/>